<evidence type="ECO:0000256" key="1">
    <source>
        <dbReference type="SAM" id="Phobius"/>
    </source>
</evidence>
<sequence length="296" mass="32786">MMITAKVLSAPNADGGATPGASGRPHLNAIQKVSLTYLFSVPFLTFLLGFGVGHVKWQWYVPAWLINILIMALAMRQLLRSHPSGSRLAIVTALLLICPWIIFPLFAGMGRPPQTIQGWLDLEGEQHTRFNLLILGGILAYLGTAALYQLLQHKEKIFAALGLALMTLAIPLFLINMAYWGSFLSASFQSFKTSNRPDWYLAFRELFFVISTAEVSLIYLATAMFAMALGRTGYLKLRAVRAHVIISLCAGLLNLVPPSAPDFFSTMSYLVSIPAIPFIMFYFMGIKLLHTRPECP</sequence>
<evidence type="ECO:0000313" key="2">
    <source>
        <dbReference type="EMBL" id="SDH18654.1"/>
    </source>
</evidence>
<proteinExistence type="predicted"/>
<feature type="transmembrane region" description="Helical" evidence="1">
    <location>
        <begin position="59"/>
        <end position="76"/>
    </location>
</feature>
<keyword evidence="1" id="KW-1133">Transmembrane helix</keyword>
<accession>A0A1G8ACG4</accession>
<keyword evidence="3" id="KW-1185">Reference proteome</keyword>
<reference evidence="3" key="1">
    <citation type="submission" date="2016-10" db="EMBL/GenBank/DDBJ databases">
        <authorList>
            <person name="Varghese N."/>
            <person name="Submissions S."/>
        </authorList>
    </citation>
    <scope>NUCLEOTIDE SEQUENCE [LARGE SCALE GENOMIC DNA]</scope>
    <source>
        <strain evidence="3">Gh-67</strain>
    </source>
</reference>
<feature type="transmembrane region" description="Helical" evidence="1">
    <location>
        <begin position="34"/>
        <end position="53"/>
    </location>
</feature>
<dbReference type="Proteomes" id="UP000199705">
    <property type="component" value="Unassembled WGS sequence"/>
</dbReference>
<feature type="transmembrane region" description="Helical" evidence="1">
    <location>
        <begin position="239"/>
        <end position="257"/>
    </location>
</feature>
<gene>
    <name evidence="2" type="ORF">SAMN05192573_107157</name>
</gene>
<keyword evidence="1" id="KW-0472">Membrane</keyword>
<name>A0A1G8ACG4_9SPHI</name>
<dbReference type="RefSeq" id="WP_143020777.1">
    <property type="nucleotide sequence ID" value="NZ_FNCG01000007.1"/>
</dbReference>
<protein>
    <submittedName>
        <fullName evidence="2">Uncharacterized protein</fullName>
    </submittedName>
</protein>
<evidence type="ECO:0000313" key="3">
    <source>
        <dbReference type="Proteomes" id="UP000199705"/>
    </source>
</evidence>
<keyword evidence="1" id="KW-0812">Transmembrane</keyword>
<feature type="transmembrane region" description="Helical" evidence="1">
    <location>
        <begin position="130"/>
        <end position="151"/>
    </location>
</feature>
<feature type="transmembrane region" description="Helical" evidence="1">
    <location>
        <begin position="88"/>
        <end position="110"/>
    </location>
</feature>
<feature type="transmembrane region" description="Helical" evidence="1">
    <location>
        <begin position="263"/>
        <end position="283"/>
    </location>
</feature>
<dbReference type="STRING" id="551996.SAMN05192573_107157"/>
<organism evidence="2 3">
    <name type="scientific">Mucilaginibacter gossypii</name>
    <dbReference type="NCBI Taxonomy" id="551996"/>
    <lineage>
        <taxon>Bacteria</taxon>
        <taxon>Pseudomonadati</taxon>
        <taxon>Bacteroidota</taxon>
        <taxon>Sphingobacteriia</taxon>
        <taxon>Sphingobacteriales</taxon>
        <taxon>Sphingobacteriaceae</taxon>
        <taxon>Mucilaginibacter</taxon>
    </lineage>
</organism>
<feature type="transmembrane region" description="Helical" evidence="1">
    <location>
        <begin position="158"/>
        <end position="181"/>
    </location>
</feature>
<feature type="transmembrane region" description="Helical" evidence="1">
    <location>
        <begin position="201"/>
        <end position="227"/>
    </location>
</feature>
<dbReference type="AlphaFoldDB" id="A0A1G8ACG4"/>
<dbReference type="EMBL" id="FNCG01000007">
    <property type="protein sequence ID" value="SDH18654.1"/>
    <property type="molecule type" value="Genomic_DNA"/>
</dbReference>